<evidence type="ECO:0000256" key="1">
    <source>
        <dbReference type="ARBA" id="ARBA00004141"/>
    </source>
</evidence>
<evidence type="ECO:0000256" key="2">
    <source>
        <dbReference type="ARBA" id="ARBA00022692"/>
    </source>
</evidence>
<keyword evidence="2 5" id="KW-0812">Transmembrane</keyword>
<keyword evidence="4 5" id="KW-0472">Membrane</keyword>
<dbReference type="AlphaFoldDB" id="A0A183ASS8"/>
<dbReference type="GO" id="GO:0016020">
    <property type="term" value="C:membrane"/>
    <property type="evidence" value="ECO:0007669"/>
    <property type="project" value="UniProtKB-SubCell"/>
</dbReference>
<reference evidence="9" key="1">
    <citation type="submission" date="2016-06" db="UniProtKB">
        <authorList>
            <consortium name="WormBaseParasite"/>
        </authorList>
    </citation>
    <scope>IDENTIFICATION</scope>
</reference>
<dbReference type="OrthoDB" id="422206at2759"/>
<dbReference type="GO" id="GO:0097037">
    <property type="term" value="P:heme export"/>
    <property type="evidence" value="ECO:0007669"/>
    <property type="project" value="TreeGrafter"/>
</dbReference>
<dbReference type="PANTHER" id="PTHR10924">
    <property type="entry name" value="MAJOR FACILITATOR SUPERFAMILY PROTEIN-RELATED"/>
    <property type="match status" value="1"/>
</dbReference>
<evidence type="ECO:0000256" key="5">
    <source>
        <dbReference type="SAM" id="Phobius"/>
    </source>
</evidence>
<feature type="transmembrane region" description="Helical" evidence="5">
    <location>
        <begin position="24"/>
        <end position="43"/>
    </location>
</feature>
<dbReference type="Pfam" id="PF07690">
    <property type="entry name" value="MFS_1"/>
    <property type="match status" value="1"/>
</dbReference>
<comment type="subcellular location">
    <subcellularLocation>
        <location evidence="1">Membrane</location>
        <topology evidence="1">Multi-pass membrane protein</topology>
    </subcellularLocation>
</comment>
<gene>
    <name evidence="7" type="ORF">ECPE_LOCUS10013</name>
</gene>
<evidence type="ECO:0000256" key="3">
    <source>
        <dbReference type="ARBA" id="ARBA00022989"/>
    </source>
</evidence>
<dbReference type="EMBL" id="UZAN01048329">
    <property type="protein sequence ID" value="VDP86344.1"/>
    <property type="molecule type" value="Genomic_DNA"/>
</dbReference>
<reference evidence="7 8" key="2">
    <citation type="submission" date="2018-11" db="EMBL/GenBank/DDBJ databases">
        <authorList>
            <consortium name="Pathogen Informatics"/>
        </authorList>
    </citation>
    <scope>NUCLEOTIDE SEQUENCE [LARGE SCALE GENOMIC DNA]</scope>
    <source>
        <strain evidence="7 8">Egypt</strain>
    </source>
</reference>
<protein>
    <submittedName>
        <fullName evidence="9">MFS domain-containing protein</fullName>
    </submittedName>
</protein>
<dbReference type="InterPro" id="IPR020846">
    <property type="entry name" value="MFS_dom"/>
</dbReference>
<dbReference type="GO" id="GO:0015232">
    <property type="term" value="F:heme transmembrane transporter activity"/>
    <property type="evidence" value="ECO:0007669"/>
    <property type="project" value="TreeGrafter"/>
</dbReference>
<dbReference type="SUPFAM" id="SSF103473">
    <property type="entry name" value="MFS general substrate transporter"/>
    <property type="match status" value="1"/>
</dbReference>
<name>A0A183ASS8_9TREM</name>
<keyword evidence="3 5" id="KW-1133">Transmembrane helix</keyword>
<accession>A0A183ASS8</accession>
<feature type="domain" description="Major facilitator superfamily (MFS) profile" evidence="6">
    <location>
        <begin position="1"/>
        <end position="140"/>
    </location>
</feature>
<dbReference type="InterPro" id="IPR036259">
    <property type="entry name" value="MFS_trans_sf"/>
</dbReference>
<dbReference type="InterPro" id="IPR011701">
    <property type="entry name" value="MFS"/>
</dbReference>
<dbReference type="Proteomes" id="UP000272942">
    <property type="component" value="Unassembled WGS sequence"/>
</dbReference>
<keyword evidence="8" id="KW-1185">Reference proteome</keyword>
<evidence type="ECO:0000313" key="7">
    <source>
        <dbReference type="EMBL" id="VDP86344.1"/>
    </source>
</evidence>
<feature type="transmembrane region" description="Helical" evidence="5">
    <location>
        <begin position="85"/>
        <end position="106"/>
    </location>
</feature>
<proteinExistence type="predicted"/>
<dbReference type="InterPro" id="IPR049680">
    <property type="entry name" value="FLVCR1-2_SLC49-like"/>
</dbReference>
<evidence type="ECO:0000256" key="4">
    <source>
        <dbReference type="ARBA" id="ARBA00023136"/>
    </source>
</evidence>
<feature type="transmembrane region" description="Helical" evidence="5">
    <location>
        <begin position="49"/>
        <end position="73"/>
    </location>
</feature>
<evidence type="ECO:0000259" key="6">
    <source>
        <dbReference type="PROSITE" id="PS50850"/>
    </source>
</evidence>
<evidence type="ECO:0000313" key="9">
    <source>
        <dbReference type="WBParaSite" id="ECPE_0001004501-mRNA-1"/>
    </source>
</evidence>
<organism evidence="9">
    <name type="scientific">Echinostoma caproni</name>
    <dbReference type="NCBI Taxonomy" id="27848"/>
    <lineage>
        <taxon>Eukaryota</taxon>
        <taxon>Metazoa</taxon>
        <taxon>Spiralia</taxon>
        <taxon>Lophotrochozoa</taxon>
        <taxon>Platyhelminthes</taxon>
        <taxon>Trematoda</taxon>
        <taxon>Digenea</taxon>
        <taxon>Plagiorchiida</taxon>
        <taxon>Echinostomata</taxon>
        <taxon>Echinostomatoidea</taxon>
        <taxon>Echinostomatidae</taxon>
        <taxon>Echinostoma</taxon>
    </lineage>
</organism>
<dbReference type="WBParaSite" id="ECPE_0001004501-mRNA-1">
    <property type="protein sequence ID" value="ECPE_0001004501-mRNA-1"/>
    <property type="gene ID" value="ECPE_0001004501"/>
</dbReference>
<dbReference type="PANTHER" id="PTHR10924:SF4">
    <property type="entry name" value="GH15861P"/>
    <property type="match status" value="1"/>
</dbReference>
<dbReference type="GO" id="GO:0020037">
    <property type="term" value="F:heme binding"/>
    <property type="evidence" value="ECO:0007669"/>
    <property type="project" value="TreeGrafter"/>
</dbReference>
<sequence length="165" mass="17994">MVISGIAGSIIAGIALDRSKKYKLINCIIYFLTLVSMAVFTGILQLKSIALIFVISFVLGFTMTGFLPLGFEFAAELTYPENEGLTSGLLNASAQLFGIIFTSATSQLKSSFGALAGNLLMTLLIFVGFIMMVAIKEDLRRQQMHKVVSEQAEEQVNEDVNLTRL</sequence>
<dbReference type="PROSITE" id="PS50850">
    <property type="entry name" value="MFS"/>
    <property type="match status" value="1"/>
</dbReference>
<dbReference type="Gene3D" id="1.20.1250.20">
    <property type="entry name" value="MFS general substrate transporter like domains"/>
    <property type="match status" value="1"/>
</dbReference>
<feature type="transmembrane region" description="Helical" evidence="5">
    <location>
        <begin position="112"/>
        <end position="135"/>
    </location>
</feature>
<evidence type="ECO:0000313" key="8">
    <source>
        <dbReference type="Proteomes" id="UP000272942"/>
    </source>
</evidence>